<evidence type="ECO:0000313" key="3">
    <source>
        <dbReference type="EMBL" id="KAG0322506.1"/>
    </source>
</evidence>
<feature type="chain" id="PRO_5040433642" evidence="2">
    <location>
        <begin position="23"/>
        <end position="129"/>
    </location>
</feature>
<keyword evidence="1" id="KW-1133">Transmembrane helix</keyword>
<proteinExistence type="predicted"/>
<dbReference type="AlphaFoldDB" id="A0A9P6RNL4"/>
<feature type="transmembrane region" description="Helical" evidence="1">
    <location>
        <begin position="108"/>
        <end position="127"/>
    </location>
</feature>
<dbReference type="OrthoDB" id="2444306at2759"/>
<keyword evidence="1" id="KW-0812">Transmembrane</keyword>
<evidence type="ECO:0000256" key="2">
    <source>
        <dbReference type="SAM" id="SignalP"/>
    </source>
</evidence>
<feature type="signal peptide" evidence="2">
    <location>
        <begin position="1"/>
        <end position="22"/>
    </location>
</feature>
<keyword evidence="2" id="KW-0732">Signal</keyword>
<organism evidence="3 4">
    <name type="scientific">Dissophora globulifera</name>
    <dbReference type="NCBI Taxonomy" id="979702"/>
    <lineage>
        <taxon>Eukaryota</taxon>
        <taxon>Fungi</taxon>
        <taxon>Fungi incertae sedis</taxon>
        <taxon>Mucoromycota</taxon>
        <taxon>Mortierellomycotina</taxon>
        <taxon>Mortierellomycetes</taxon>
        <taxon>Mortierellales</taxon>
        <taxon>Mortierellaceae</taxon>
        <taxon>Dissophora</taxon>
    </lineage>
</organism>
<keyword evidence="4" id="KW-1185">Reference proteome</keyword>
<protein>
    <submittedName>
        <fullName evidence="3">Uncharacterized protein</fullName>
    </submittedName>
</protein>
<keyword evidence="1" id="KW-0472">Membrane</keyword>
<evidence type="ECO:0000256" key="1">
    <source>
        <dbReference type="SAM" id="Phobius"/>
    </source>
</evidence>
<dbReference type="EMBL" id="JAAAIP010000210">
    <property type="protein sequence ID" value="KAG0322506.1"/>
    <property type="molecule type" value="Genomic_DNA"/>
</dbReference>
<name>A0A9P6RNL4_9FUNG</name>
<reference evidence="3" key="1">
    <citation type="journal article" date="2020" name="Fungal Divers.">
        <title>Resolving the Mortierellaceae phylogeny through synthesis of multi-gene phylogenetics and phylogenomics.</title>
        <authorList>
            <person name="Vandepol N."/>
            <person name="Liber J."/>
            <person name="Desiro A."/>
            <person name="Na H."/>
            <person name="Kennedy M."/>
            <person name="Barry K."/>
            <person name="Grigoriev I.V."/>
            <person name="Miller A.N."/>
            <person name="O'Donnell K."/>
            <person name="Stajich J.E."/>
            <person name="Bonito G."/>
        </authorList>
    </citation>
    <scope>NUCLEOTIDE SEQUENCE</scope>
    <source>
        <strain evidence="3">REB-010B</strain>
    </source>
</reference>
<evidence type="ECO:0000313" key="4">
    <source>
        <dbReference type="Proteomes" id="UP000738325"/>
    </source>
</evidence>
<comment type="caution">
    <text evidence="3">The sequence shown here is derived from an EMBL/GenBank/DDBJ whole genome shotgun (WGS) entry which is preliminary data.</text>
</comment>
<gene>
    <name evidence="3" type="ORF">BGZ99_003330</name>
</gene>
<accession>A0A9P6RNL4</accession>
<sequence length="129" mass="12382">MMSKSAFTTLFVIAALVAVASAQAPTTTAPAPVATTTTTSAPSATITTAPAAGGSNFTSIPNFSSLATLIQSYANGRSQSPGSAPTGASGSSAGGSAFMLAESARTSVLAGLSLVFATALMAAFGTIGL</sequence>
<dbReference type="Proteomes" id="UP000738325">
    <property type="component" value="Unassembled WGS sequence"/>
</dbReference>